<organism evidence="1 2">
    <name type="scientific">Psychracetigena formicireducens</name>
    <dbReference type="NCBI Taxonomy" id="2986056"/>
    <lineage>
        <taxon>Bacteria</taxon>
        <taxon>Bacillati</taxon>
        <taxon>Candidatus Lithacetigenota</taxon>
        <taxon>Candidatus Psychracetigena</taxon>
    </lineage>
</organism>
<evidence type="ECO:0000313" key="1">
    <source>
        <dbReference type="EMBL" id="MBT9145738.1"/>
    </source>
</evidence>
<sequence>MQNASEEFIKCALNPFYAIEKYIQIPVKNSKGQIDYYSFKLMPHQIFILNNLINDEKNIISKYRQAGVTTLICAFLAYKLNFTPNFKVGVVANKLNTAKNEILKLVHNMYQQFPEEIRFKNAEPSKQDHRTYENGSEIRAFAASPDGMRGFSPSSLFIDEAAFCENGDDFYTSAMGTLAAGGSVILASTPNGLDELYYKTYEQALSGRNGFKLSEIHWYLDPRFNTDLVWKKEGAEDVVERTNHKNMKRLMRDGYKPTSSWYLEQCKKYNFNKKKIAQEVENSFSASAGTFISEEDIRRHESQYVAEPIRMDDNKYTWIWEEPQENVKYVMGIDPSLGRGEDFSVFNILKITDSGIEQVVEYHGDAAPDHLGVLAYKYADKYKPLIVTDFTGGYGFSTVEKLFEFGYPKNMVYHSGTRSKAFLERYSNGNSIIGDEIPGIIIGANRPLILSEFENLIRNDFFFISSARLISELKTFEAVGGTRTADHKRGYHDDLIFSVAIALYVIKTSPNKLKNNTESVKKNLDLWLATMDMVNGNNSSTGNTYLDNKWLFK</sequence>
<name>A0A9E2F7M1_PSYF1</name>
<dbReference type="Pfam" id="PF03237">
    <property type="entry name" value="Terminase_6N"/>
    <property type="match status" value="1"/>
</dbReference>
<evidence type="ECO:0008006" key="3">
    <source>
        <dbReference type="Google" id="ProtNLM"/>
    </source>
</evidence>
<gene>
    <name evidence="1" type="ORF">DDT42_01614</name>
</gene>
<dbReference type="Gene3D" id="3.40.50.300">
    <property type="entry name" value="P-loop containing nucleotide triphosphate hydrolases"/>
    <property type="match status" value="1"/>
</dbReference>
<reference evidence="1 2" key="1">
    <citation type="journal article" date="2021" name="bioRxiv">
        <title>Unique metabolic strategies in Hadean analogues reveal hints for primordial physiology.</title>
        <authorList>
            <person name="Nobu M.K."/>
            <person name="Nakai R."/>
            <person name="Tamazawa S."/>
            <person name="Mori H."/>
            <person name="Toyoda A."/>
            <person name="Ijiri A."/>
            <person name="Suzuki S."/>
            <person name="Kurokawa K."/>
            <person name="Kamagata Y."/>
            <person name="Tamaki H."/>
        </authorList>
    </citation>
    <scope>NUCLEOTIDE SEQUENCE [LARGE SCALE GENOMIC DNA]</scope>
    <source>
        <strain evidence="1">BS525</strain>
    </source>
</reference>
<dbReference type="Proteomes" id="UP000811545">
    <property type="component" value="Unassembled WGS sequence"/>
</dbReference>
<dbReference type="InterPro" id="IPR027417">
    <property type="entry name" value="P-loop_NTPase"/>
</dbReference>
<evidence type="ECO:0000313" key="2">
    <source>
        <dbReference type="Proteomes" id="UP000811545"/>
    </source>
</evidence>
<dbReference type="Gene3D" id="3.30.420.240">
    <property type="match status" value="1"/>
</dbReference>
<dbReference type="AlphaFoldDB" id="A0A9E2F7M1"/>
<proteinExistence type="predicted"/>
<comment type="caution">
    <text evidence="1">The sequence shown here is derived from an EMBL/GenBank/DDBJ whole genome shotgun (WGS) entry which is preliminary data.</text>
</comment>
<accession>A0A9E2F7M1</accession>
<dbReference type="EMBL" id="QLTW01000158">
    <property type="protein sequence ID" value="MBT9145738.1"/>
    <property type="molecule type" value="Genomic_DNA"/>
</dbReference>
<protein>
    <recommendedName>
        <fullName evidence="3">Terminase large subunit</fullName>
    </recommendedName>
</protein>